<protein>
    <submittedName>
        <fullName evidence="2">Uncharacterized protein</fullName>
    </submittedName>
</protein>
<evidence type="ECO:0000313" key="3">
    <source>
        <dbReference type="Proteomes" id="UP000646827"/>
    </source>
</evidence>
<dbReference type="EMBL" id="JAEPRB010001210">
    <property type="protein sequence ID" value="KAG2206637.1"/>
    <property type="molecule type" value="Genomic_DNA"/>
</dbReference>
<feature type="compositionally biased region" description="Polar residues" evidence="1">
    <location>
        <begin position="13"/>
        <end position="24"/>
    </location>
</feature>
<dbReference type="OrthoDB" id="2256709at2759"/>
<evidence type="ECO:0000313" key="2">
    <source>
        <dbReference type="EMBL" id="KAG2206637.1"/>
    </source>
</evidence>
<evidence type="ECO:0000256" key="1">
    <source>
        <dbReference type="SAM" id="MobiDB-lite"/>
    </source>
</evidence>
<sequence>MLTDDERRKKINQYPNIDNLQYQPPDTIPTAAHKMNKYQVKQDMSLKCLQYLLSGVFRPLDVLGLEISQDTNNANIQ</sequence>
<reference evidence="2 3" key="1">
    <citation type="submission" date="2020-12" db="EMBL/GenBank/DDBJ databases">
        <title>Metabolic potential, ecology and presence of endohyphal bacteria is reflected in genomic diversity of Mucoromycotina.</title>
        <authorList>
            <person name="Muszewska A."/>
            <person name="Okrasinska A."/>
            <person name="Steczkiewicz K."/>
            <person name="Drgas O."/>
            <person name="Orlowska M."/>
            <person name="Perlinska-Lenart U."/>
            <person name="Aleksandrzak-Piekarczyk T."/>
            <person name="Szatraj K."/>
            <person name="Zielenkiewicz U."/>
            <person name="Pilsyk S."/>
            <person name="Malc E."/>
            <person name="Mieczkowski P."/>
            <person name="Kruszewska J.S."/>
            <person name="Biernat P."/>
            <person name="Pawlowska J."/>
        </authorList>
    </citation>
    <scope>NUCLEOTIDE SEQUENCE [LARGE SCALE GENOMIC DNA]</scope>
    <source>
        <strain evidence="2 3">CBS 142.35</strain>
    </source>
</reference>
<organism evidence="2 3">
    <name type="scientific">Circinella minor</name>
    <dbReference type="NCBI Taxonomy" id="1195481"/>
    <lineage>
        <taxon>Eukaryota</taxon>
        <taxon>Fungi</taxon>
        <taxon>Fungi incertae sedis</taxon>
        <taxon>Mucoromycota</taxon>
        <taxon>Mucoromycotina</taxon>
        <taxon>Mucoromycetes</taxon>
        <taxon>Mucorales</taxon>
        <taxon>Lichtheimiaceae</taxon>
        <taxon>Circinella</taxon>
    </lineage>
</organism>
<name>A0A8H7RAA2_9FUNG</name>
<keyword evidence="3" id="KW-1185">Reference proteome</keyword>
<dbReference type="Proteomes" id="UP000646827">
    <property type="component" value="Unassembled WGS sequence"/>
</dbReference>
<comment type="caution">
    <text evidence="2">The sequence shown here is derived from an EMBL/GenBank/DDBJ whole genome shotgun (WGS) entry which is preliminary data.</text>
</comment>
<feature type="region of interest" description="Disordered" evidence="1">
    <location>
        <begin position="1"/>
        <end position="25"/>
    </location>
</feature>
<dbReference type="AlphaFoldDB" id="A0A8H7RAA2"/>
<proteinExistence type="predicted"/>
<gene>
    <name evidence="2" type="ORF">INT45_007412</name>
</gene>
<accession>A0A8H7RAA2</accession>